<evidence type="ECO:0000313" key="2">
    <source>
        <dbReference type="Proteomes" id="UP000054107"/>
    </source>
</evidence>
<accession>A0A0B7NFA4</accession>
<protein>
    <submittedName>
        <fullName evidence="1">Uncharacterized protein</fullName>
    </submittedName>
</protein>
<dbReference type="STRING" id="35722.A0A0B7NFA4"/>
<dbReference type="AlphaFoldDB" id="A0A0B7NFA4"/>
<reference evidence="1 2" key="1">
    <citation type="submission" date="2014-09" db="EMBL/GenBank/DDBJ databases">
        <authorList>
            <person name="Ellenberger Sabrina"/>
        </authorList>
    </citation>
    <scope>NUCLEOTIDE SEQUENCE [LARGE SCALE GENOMIC DNA]</scope>
    <source>
        <strain evidence="1 2">CBS 412.66</strain>
    </source>
</reference>
<keyword evidence="2" id="KW-1185">Reference proteome</keyword>
<dbReference type="Proteomes" id="UP000054107">
    <property type="component" value="Unassembled WGS sequence"/>
</dbReference>
<dbReference type="EMBL" id="LN730358">
    <property type="protein sequence ID" value="CEP13631.1"/>
    <property type="molecule type" value="Genomic_DNA"/>
</dbReference>
<evidence type="ECO:0000313" key="1">
    <source>
        <dbReference type="EMBL" id="CEP13631.1"/>
    </source>
</evidence>
<proteinExistence type="predicted"/>
<name>A0A0B7NFA4_9FUNG</name>
<organism evidence="1 2">
    <name type="scientific">Parasitella parasitica</name>
    <dbReference type="NCBI Taxonomy" id="35722"/>
    <lineage>
        <taxon>Eukaryota</taxon>
        <taxon>Fungi</taxon>
        <taxon>Fungi incertae sedis</taxon>
        <taxon>Mucoromycota</taxon>
        <taxon>Mucoromycotina</taxon>
        <taxon>Mucoromycetes</taxon>
        <taxon>Mucorales</taxon>
        <taxon>Mucorineae</taxon>
        <taxon>Mucoraceae</taxon>
        <taxon>Parasitella</taxon>
    </lineage>
</organism>
<sequence>MENDSADNVFDTRVGLAPQEYFENTLNQFEDNNMIDRDPIVTADDKEDQYDAIFTINEPNFQVHLIPRKMRIKQF</sequence>
<gene>
    <name evidence="1" type="primary">PARPA_07746.1 scaffold 30360</name>
</gene>